<feature type="domain" description="4Fe-4S ferredoxin-type" evidence="8">
    <location>
        <begin position="228"/>
        <end position="257"/>
    </location>
</feature>
<feature type="transmembrane region" description="Helical" evidence="7">
    <location>
        <begin position="150"/>
        <end position="171"/>
    </location>
</feature>
<evidence type="ECO:0000259" key="8">
    <source>
        <dbReference type="PROSITE" id="PS51379"/>
    </source>
</evidence>
<gene>
    <name evidence="10" type="ORF">DSO09_03595</name>
    <name evidence="9" type="ORF">EF809_05610</name>
</gene>
<proteinExistence type="predicted"/>
<feature type="transmembrane region" description="Helical" evidence="7">
    <location>
        <begin position="13"/>
        <end position="37"/>
    </location>
</feature>
<evidence type="ECO:0000256" key="6">
    <source>
        <dbReference type="ARBA" id="ARBA00023014"/>
    </source>
</evidence>
<evidence type="ECO:0000256" key="3">
    <source>
        <dbReference type="ARBA" id="ARBA00022723"/>
    </source>
</evidence>
<dbReference type="EMBL" id="QNVI01000042">
    <property type="protein sequence ID" value="TDA38779.1"/>
    <property type="molecule type" value="Genomic_DNA"/>
</dbReference>
<dbReference type="PANTHER" id="PTHR30176">
    <property type="entry name" value="FERREDOXIN-TYPE PROTEIN NAPH"/>
    <property type="match status" value="1"/>
</dbReference>
<feature type="transmembrane region" description="Helical" evidence="7">
    <location>
        <begin position="178"/>
        <end position="197"/>
    </location>
</feature>
<sequence>MWLKSLMRNKYRYISWIIGFILFVGPFAIIMRIYYYLAGILREPDLHMACFRMPIDWIFSGRIYYIFSYPEMFLFIFAVLITSLILGPVFCGWLCPVGAFSEAISRIIPLPNKYRIQIKDPKITRAIRYGFLTGFIMISILILLGFSERFTAICCWYCASSVLQQIINGIINPIELEYWFSGSIIVLIFWLIIGGIFTVGGRGWCLFFCPLGALSGIFHKIGSKLGFYRTIRIEGKCSNCDKCISVCPMQAIDSNFSIERTLCINCKECISRCPNKLYKMIWRNKNASSKIN</sequence>
<keyword evidence="7" id="KW-1133">Transmembrane helix</keyword>
<dbReference type="GO" id="GO:0005886">
    <property type="term" value="C:plasma membrane"/>
    <property type="evidence" value="ECO:0007669"/>
    <property type="project" value="TreeGrafter"/>
</dbReference>
<dbReference type="Proteomes" id="UP000316080">
    <property type="component" value="Unassembled WGS sequence"/>
</dbReference>
<dbReference type="PROSITE" id="PS51379">
    <property type="entry name" value="4FE4S_FER_2"/>
    <property type="match status" value="2"/>
</dbReference>
<dbReference type="Gene3D" id="3.30.70.20">
    <property type="match status" value="1"/>
</dbReference>
<dbReference type="InterPro" id="IPR017900">
    <property type="entry name" value="4Fe4S_Fe_S_CS"/>
</dbReference>
<accession>A0A520KE91</accession>
<name>A0A520KE91_9CREN</name>
<protein>
    <submittedName>
        <fullName evidence="9">4Fe-4S binding protein</fullName>
    </submittedName>
</protein>
<keyword evidence="2" id="KW-0004">4Fe-4S</keyword>
<feature type="transmembrane region" description="Helical" evidence="7">
    <location>
        <begin position="73"/>
        <end position="105"/>
    </location>
</feature>
<dbReference type="SUPFAM" id="SSF54862">
    <property type="entry name" value="4Fe-4S ferredoxins"/>
    <property type="match status" value="1"/>
</dbReference>
<feature type="domain" description="4Fe-4S ferredoxin-type" evidence="8">
    <location>
        <begin position="258"/>
        <end position="283"/>
    </location>
</feature>
<organism evidence="9 11">
    <name type="scientific">Thermoproteota archaeon</name>
    <dbReference type="NCBI Taxonomy" id="2056631"/>
    <lineage>
        <taxon>Archaea</taxon>
        <taxon>Thermoproteota</taxon>
    </lineage>
</organism>
<keyword evidence="4" id="KW-0249">Electron transport</keyword>
<keyword evidence="1" id="KW-0813">Transport</keyword>
<keyword evidence="6" id="KW-0411">Iron-sulfur</keyword>
<dbReference type="GO" id="GO:0016491">
    <property type="term" value="F:oxidoreductase activity"/>
    <property type="evidence" value="ECO:0007669"/>
    <property type="project" value="UniProtKB-ARBA"/>
</dbReference>
<dbReference type="AlphaFoldDB" id="A0A520KE91"/>
<dbReference type="InterPro" id="IPR051684">
    <property type="entry name" value="Electron_Trans/Redox"/>
</dbReference>
<dbReference type="GO" id="GO:0051539">
    <property type="term" value="F:4 iron, 4 sulfur cluster binding"/>
    <property type="evidence" value="ECO:0007669"/>
    <property type="project" value="UniProtKB-KW"/>
</dbReference>
<evidence type="ECO:0000256" key="4">
    <source>
        <dbReference type="ARBA" id="ARBA00022982"/>
    </source>
</evidence>
<evidence type="ECO:0000313" key="12">
    <source>
        <dbReference type="Proteomes" id="UP000317265"/>
    </source>
</evidence>
<evidence type="ECO:0000256" key="1">
    <source>
        <dbReference type="ARBA" id="ARBA00022448"/>
    </source>
</evidence>
<feature type="transmembrane region" description="Helical" evidence="7">
    <location>
        <begin position="126"/>
        <end position="144"/>
    </location>
</feature>
<evidence type="ECO:0000256" key="5">
    <source>
        <dbReference type="ARBA" id="ARBA00023004"/>
    </source>
</evidence>
<evidence type="ECO:0000256" key="2">
    <source>
        <dbReference type="ARBA" id="ARBA00022485"/>
    </source>
</evidence>
<dbReference type="Pfam" id="PF00037">
    <property type="entry name" value="Fer4"/>
    <property type="match status" value="1"/>
</dbReference>
<dbReference type="InterPro" id="IPR017896">
    <property type="entry name" value="4Fe4S_Fe-S-bd"/>
</dbReference>
<dbReference type="Proteomes" id="UP000317265">
    <property type="component" value="Unassembled WGS sequence"/>
</dbReference>
<reference evidence="10 12" key="1">
    <citation type="journal article" date="2019" name="Nat. Microbiol.">
        <title>Expanding anaerobic alkane metabolism in the domain of Archaea.</title>
        <authorList>
            <person name="Wang Y."/>
            <person name="Wegener G."/>
            <person name="Hou J."/>
            <person name="Wang F."/>
            <person name="Xiao X."/>
        </authorList>
    </citation>
    <scope>NUCLEOTIDE SEQUENCE [LARGE SCALE GENOMIC DNA]</scope>
    <source>
        <strain evidence="10">WYZ-LMO11</strain>
    </source>
</reference>
<keyword evidence="7" id="KW-0812">Transmembrane</keyword>
<dbReference type="PANTHER" id="PTHR30176:SF3">
    <property type="entry name" value="FERREDOXIN-TYPE PROTEIN NAPH"/>
    <property type="match status" value="1"/>
</dbReference>
<dbReference type="GO" id="GO:0046872">
    <property type="term" value="F:metal ion binding"/>
    <property type="evidence" value="ECO:0007669"/>
    <property type="project" value="UniProtKB-KW"/>
</dbReference>
<evidence type="ECO:0000313" key="11">
    <source>
        <dbReference type="Proteomes" id="UP000316080"/>
    </source>
</evidence>
<keyword evidence="5" id="KW-0408">Iron</keyword>
<dbReference type="EMBL" id="RXIH01000045">
    <property type="protein sequence ID" value="RZN55354.1"/>
    <property type="molecule type" value="Genomic_DNA"/>
</dbReference>
<keyword evidence="7" id="KW-0472">Membrane</keyword>
<dbReference type="PROSITE" id="PS00198">
    <property type="entry name" value="4FE4S_FER_1"/>
    <property type="match status" value="1"/>
</dbReference>
<evidence type="ECO:0000313" key="9">
    <source>
        <dbReference type="EMBL" id="RZN55354.1"/>
    </source>
</evidence>
<dbReference type="Pfam" id="PF12800">
    <property type="entry name" value="Fer4_4"/>
    <property type="match status" value="1"/>
</dbReference>
<comment type="caution">
    <text evidence="9">The sequence shown here is derived from an EMBL/GenBank/DDBJ whole genome shotgun (WGS) entry which is preliminary data.</text>
</comment>
<evidence type="ECO:0000256" key="7">
    <source>
        <dbReference type="SAM" id="Phobius"/>
    </source>
</evidence>
<keyword evidence="3" id="KW-0479">Metal-binding</keyword>
<evidence type="ECO:0000313" key="10">
    <source>
        <dbReference type="EMBL" id="TDA38779.1"/>
    </source>
</evidence>
<dbReference type="Pfam" id="PF12801">
    <property type="entry name" value="Fer4_5"/>
    <property type="match status" value="2"/>
</dbReference>
<reference evidence="9 11" key="2">
    <citation type="journal article" date="2019" name="Nat. Microbiol.">
        <title>Wide diversity of methane and short-chain alkane metabolisms in uncultured archaea.</title>
        <authorList>
            <person name="Borrel G."/>
            <person name="Adam P.S."/>
            <person name="McKay L.J."/>
            <person name="Chen L.X."/>
            <person name="Sierra-Garcia I.N."/>
            <person name="Sieber C.M."/>
            <person name="Letourneur Q."/>
            <person name="Ghozlane A."/>
            <person name="Andersen G.L."/>
            <person name="Li W.J."/>
            <person name="Hallam S.J."/>
            <person name="Muyzer G."/>
            <person name="de Oliveira V.M."/>
            <person name="Inskeep W.P."/>
            <person name="Banfield J.F."/>
            <person name="Gribaldo S."/>
        </authorList>
    </citation>
    <scope>NUCLEOTIDE SEQUENCE [LARGE SCALE GENOMIC DNA]</scope>
    <source>
        <strain evidence="9">Verst-YHS</strain>
    </source>
</reference>